<sequence>MTSRMWLSCYCAWVATGWPPGSALQLRPDMPNVCEEQQLTVKQGCAGSRWCVGYERRTQYYTIYRQAYSMELQTIYRCCPGWSRRDDDPGCLRSVSAVETCFNGRRSSDSESQRCQCTGGFQGPHCQYDINECAIDNGGCQDQCYNTIGSYYCKCQAGQKLKGDGRGCEDIDECTVVNGGCQQSCINTPGTFHCECDTGYRLHADERTCIKMDPCTGGNRCAYICQSENGVARCACHPGYQLSEDKKACEDINECVEGLAHCGHRCVNTVGSFTCACHPGFELGADGKLCYRIELEIVNSCEKNNGGCPHHCEHALGGPRCSCNHGHQLDSDEKTCIDLDECESGEACCTQFCINYFGGYECSCQEGFQISSDGCGCDALDDDELEEEEEELEVVRFAGLLFKSASQLLHYVAASLPPTHQDEEDEEEDEKDTRELTALQKVVCLDHAFGHNCSLNCADCMNGGRCQEKKSGCSCPAGWGGILCNESKRYPKELVRG</sequence>
<feature type="domain" description="EGF-like" evidence="10">
    <location>
        <begin position="251"/>
        <end position="291"/>
    </location>
</feature>
<dbReference type="SUPFAM" id="SSF57184">
    <property type="entry name" value="Growth factor receptor domain"/>
    <property type="match status" value="2"/>
</dbReference>
<feature type="domain" description="EGF-like" evidence="10">
    <location>
        <begin position="87"/>
        <end position="127"/>
    </location>
</feature>
<dbReference type="InterPro" id="IPR011489">
    <property type="entry name" value="EMI_domain"/>
</dbReference>
<dbReference type="PROSITE" id="PS01187">
    <property type="entry name" value="EGF_CA"/>
    <property type="match status" value="2"/>
</dbReference>
<dbReference type="SUPFAM" id="SSF57196">
    <property type="entry name" value="EGF/Laminin"/>
    <property type="match status" value="2"/>
</dbReference>
<dbReference type="PANTHER" id="PTHR24040:SF13">
    <property type="entry name" value="FIBROPELLIN-1"/>
    <property type="match status" value="1"/>
</dbReference>
<dbReference type="InterPro" id="IPR049883">
    <property type="entry name" value="NOTCH1_EGF-like"/>
</dbReference>
<dbReference type="Gene3D" id="2.10.25.10">
    <property type="entry name" value="Laminin"/>
    <property type="match status" value="6"/>
</dbReference>
<dbReference type="PROSITE" id="PS51041">
    <property type="entry name" value="EMI"/>
    <property type="match status" value="1"/>
</dbReference>
<dbReference type="Gene3D" id="2.170.300.10">
    <property type="entry name" value="Tie2 ligand-binding domain superfamily"/>
    <property type="match status" value="1"/>
</dbReference>
<dbReference type="InterPro" id="IPR001881">
    <property type="entry name" value="EGF-like_Ca-bd_dom"/>
</dbReference>
<reference evidence="12 13" key="1">
    <citation type="journal article" date="2020" name="Nature">
        <title>Six reference-quality genomes reveal evolution of bat adaptations.</title>
        <authorList>
            <person name="Jebb D."/>
            <person name="Huang Z."/>
            <person name="Pippel M."/>
            <person name="Hughes G.M."/>
            <person name="Lavrichenko K."/>
            <person name="Devanna P."/>
            <person name="Winkler S."/>
            <person name="Jermiin L.S."/>
            <person name="Skirmuntt E.C."/>
            <person name="Katzourakis A."/>
            <person name="Burkitt-Gray L."/>
            <person name="Ray D.A."/>
            <person name="Sullivan K.A.M."/>
            <person name="Roscito J.G."/>
            <person name="Kirilenko B.M."/>
            <person name="Davalos L.M."/>
            <person name="Corthals A.P."/>
            <person name="Power M.L."/>
            <person name="Jones G."/>
            <person name="Ransome R.D."/>
            <person name="Dechmann D.K.N."/>
            <person name="Locatelli A.G."/>
            <person name="Puechmaille S.J."/>
            <person name="Fedrigo O."/>
            <person name="Jarvis E.D."/>
            <person name="Hiller M."/>
            <person name="Vernes S.C."/>
            <person name="Myers E.W."/>
            <person name="Teeling E.C."/>
        </authorList>
    </citation>
    <scope>NUCLEOTIDE SEQUENCE [LARGE SCALE GENOMIC DNA]</scope>
    <source>
        <strain evidence="12">MRouAeg1</strain>
        <tissue evidence="12">Muscle</tissue>
    </source>
</reference>
<dbReference type="PROSITE" id="PS00010">
    <property type="entry name" value="ASX_HYDROXYL"/>
    <property type="match status" value="3"/>
</dbReference>
<feature type="domain" description="EGF-like" evidence="10">
    <location>
        <begin position="170"/>
        <end position="210"/>
    </location>
</feature>
<dbReference type="InterPro" id="IPR000742">
    <property type="entry name" value="EGF"/>
</dbReference>
<keyword evidence="7" id="KW-0325">Glycoprotein</keyword>
<dbReference type="PROSITE" id="PS00022">
    <property type="entry name" value="EGF_1"/>
    <property type="match status" value="2"/>
</dbReference>
<name>A0A7J8HPP3_ROUAE</name>
<keyword evidence="5" id="KW-0677">Repeat</keyword>
<comment type="caution">
    <text evidence="8">Lacks conserved residue(s) required for the propagation of feature annotation.</text>
</comment>
<evidence type="ECO:0000259" key="10">
    <source>
        <dbReference type="PROSITE" id="PS50026"/>
    </source>
</evidence>
<proteinExistence type="predicted"/>
<dbReference type="EMBL" id="JACASE010000004">
    <property type="protein sequence ID" value="KAF6474000.1"/>
    <property type="molecule type" value="Genomic_DNA"/>
</dbReference>
<dbReference type="InterPro" id="IPR018097">
    <property type="entry name" value="EGF_Ca-bd_CS"/>
</dbReference>
<evidence type="ECO:0000259" key="11">
    <source>
        <dbReference type="PROSITE" id="PS51041"/>
    </source>
</evidence>
<keyword evidence="2" id="KW-0964">Secreted</keyword>
<dbReference type="Pfam" id="PF14670">
    <property type="entry name" value="FXa_inhibition"/>
    <property type="match status" value="2"/>
</dbReference>
<feature type="domain" description="EMI" evidence="11">
    <location>
        <begin position="30"/>
        <end position="93"/>
    </location>
</feature>
<evidence type="ECO:0000256" key="7">
    <source>
        <dbReference type="ARBA" id="ARBA00023180"/>
    </source>
</evidence>
<organism evidence="12 13">
    <name type="scientific">Rousettus aegyptiacus</name>
    <name type="common">Egyptian fruit bat</name>
    <name type="synonym">Pteropus aegyptiacus</name>
    <dbReference type="NCBI Taxonomy" id="9407"/>
    <lineage>
        <taxon>Eukaryota</taxon>
        <taxon>Metazoa</taxon>
        <taxon>Chordata</taxon>
        <taxon>Craniata</taxon>
        <taxon>Vertebrata</taxon>
        <taxon>Euteleostomi</taxon>
        <taxon>Mammalia</taxon>
        <taxon>Eutheria</taxon>
        <taxon>Laurasiatheria</taxon>
        <taxon>Chiroptera</taxon>
        <taxon>Yinpterochiroptera</taxon>
        <taxon>Pteropodoidea</taxon>
        <taxon>Pteropodidae</taxon>
        <taxon>Rousettinae</taxon>
        <taxon>Rousettus</taxon>
    </lineage>
</organism>
<evidence type="ECO:0000256" key="3">
    <source>
        <dbReference type="ARBA" id="ARBA00022536"/>
    </source>
</evidence>
<dbReference type="InterPro" id="IPR051145">
    <property type="entry name" value="GAS-SHBG-PROS"/>
</dbReference>
<dbReference type="FunFam" id="2.10.25.10:FF:000240">
    <property type="entry name" value="Vitamin K-dependent protein S"/>
    <property type="match status" value="1"/>
</dbReference>
<evidence type="ECO:0000313" key="12">
    <source>
        <dbReference type="EMBL" id="KAF6474000.1"/>
    </source>
</evidence>
<evidence type="ECO:0000256" key="2">
    <source>
        <dbReference type="ARBA" id="ARBA00022525"/>
    </source>
</evidence>
<feature type="signal peptide" evidence="9">
    <location>
        <begin position="1"/>
        <end position="23"/>
    </location>
</feature>
<evidence type="ECO:0000256" key="6">
    <source>
        <dbReference type="ARBA" id="ARBA00023157"/>
    </source>
</evidence>
<feature type="disulfide bond" evidence="8">
    <location>
        <begin position="117"/>
        <end position="126"/>
    </location>
</feature>
<dbReference type="FunFam" id="2.10.25.10:FF:001129">
    <property type="entry name" value="Predicted protein"/>
    <property type="match status" value="1"/>
</dbReference>
<feature type="chain" id="PRO_5029826580" description="EGF like domain multiple 6" evidence="9">
    <location>
        <begin position="24"/>
        <end position="497"/>
    </location>
</feature>
<keyword evidence="3 8" id="KW-0245">EGF-like domain</keyword>
<keyword evidence="13" id="KW-1185">Reference proteome</keyword>
<gene>
    <name evidence="12" type="ORF">HJG63_004327</name>
</gene>
<dbReference type="PANTHER" id="PTHR24040">
    <property type="entry name" value="LAMININ G-LIKE DOMAIN-CONTAINING PROTEIN"/>
    <property type="match status" value="1"/>
</dbReference>
<dbReference type="Pfam" id="PF07645">
    <property type="entry name" value="EGF_CA"/>
    <property type="match status" value="3"/>
</dbReference>
<dbReference type="InterPro" id="IPR000152">
    <property type="entry name" value="EGF-type_Asp/Asn_hydroxyl_site"/>
</dbReference>
<keyword evidence="4 9" id="KW-0732">Signal</keyword>
<dbReference type="PROSITE" id="PS01186">
    <property type="entry name" value="EGF_2"/>
    <property type="match status" value="5"/>
</dbReference>
<dbReference type="Pfam" id="PF07546">
    <property type="entry name" value="EMI"/>
    <property type="match status" value="1"/>
</dbReference>
<evidence type="ECO:0000256" key="9">
    <source>
        <dbReference type="SAM" id="SignalP"/>
    </source>
</evidence>
<dbReference type="GO" id="GO:0005509">
    <property type="term" value="F:calcium ion binding"/>
    <property type="evidence" value="ECO:0007669"/>
    <property type="project" value="InterPro"/>
</dbReference>
<evidence type="ECO:0000256" key="5">
    <source>
        <dbReference type="ARBA" id="ARBA00022737"/>
    </source>
</evidence>
<dbReference type="FunFam" id="2.10.25.10:FF:000010">
    <property type="entry name" value="Pro-epidermal growth factor"/>
    <property type="match status" value="1"/>
</dbReference>
<protein>
    <recommendedName>
        <fullName evidence="14">EGF like domain multiple 6</fullName>
    </recommendedName>
</protein>
<comment type="subcellular location">
    <subcellularLocation>
        <location evidence="1">Secreted</location>
    </subcellularLocation>
</comment>
<comment type="caution">
    <text evidence="12">The sequence shown here is derived from an EMBL/GenBank/DDBJ whole genome shotgun (WGS) entry which is preliminary data.</text>
</comment>
<evidence type="ECO:0000256" key="4">
    <source>
        <dbReference type="ARBA" id="ARBA00022729"/>
    </source>
</evidence>
<dbReference type="Proteomes" id="UP000593571">
    <property type="component" value="Unassembled WGS sequence"/>
</dbReference>
<evidence type="ECO:0000313" key="13">
    <source>
        <dbReference type="Proteomes" id="UP000593571"/>
    </source>
</evidence>
<evidence type="ECO:0008006" key="14">
    <source>
        <dbReference type="Google" id="ProtNLM"/>
    </source>
</evidence>
<dbReference type="SMART" id="SM00181">
    <property type="entry name" value="EGF"/>
    <property type="match status" value="8"/>
</dbReference>
<keyword evidence="6 8" id="KW-1015">Disulfide bond</keyword>
<dbReference type="PROSITE" id="PS50026">
    <property type="entry name" value="EGF_3"/>
    <property type="match status" value="3"/>
</dbReference>
<dbReference type="GO" id="GO:0005576">
    <property type="term" value="C:extracellular region"/>
    <property type="evidence" value="ECO:0007669"/>
    <property type="project" value="UniProtKB-SubCell"/>
</dbReference>
<dbReference type="SMART" id="SM00179">
    <property type="entry name" value="EGF_CA"/>
    <property type="match status" value="6"/>
</dbReference>
<accession>A0A7J8HPP3</accession>
<dbReference type="FunFam" id="2.10.25.10:FF:000037">
    <property type="entry name" value="Signal peptide, CUB domain and EGF-like domain-containing 2"/>
    <property type="match status" value="1"/>
</dbReference>
<dbReference type="AlphaFoldDB" id="A0A7J8HPP3"/>
<evidence type="ECO:0000256" key="1">
    <source>
        <dbReference type="ARBA" id="ARBA00004613"/>
    </source>
</evidence>
<dbReference type="InterPro" id="IPR009030">
    <property type="entry name" value="Growth_fac_rcpt_cys_sf"/>
</dbReference>
<evidence type="ECO:0000256" key="8">
    <source>
        <dbReference type="PROSITE-ProRule" id="PRU00076"/>
    </source>
</evidence>